<dbReference type="SUPFAM" id="SSF54593">
    <property type="entry name" value="Glyoxalase/Bleomycin resistance protein/Dihydroxybiphenyl dioxygenase"/>
    <property type="match status" value="1"/>
</dbReference>
<dbReference type="EMBL" id="ARYJ01000006">
    <property type="protein sequence ID" value="KCZ88119.1"/>
    <property type="molecule type" value="Genomic_DNA"/>
</dbReference>
<dbReference type="InterPro" id="IPR037523">
    <property type="entry name" value="VOC_core"/>
</dbReference>
<dbReference type="Proteomes" id="UP000024816">
    <property type="component" value="Unassembled WGS sequence"/>
</dbReference>
<dbReference type="InterPro" id="IPR004360">
    <property type="entry name" value="Glyas_Fos-R_dOase_dom"/>
</dbReference>
<dbReference type="eggNOG" id="COG0346">
    <property type="taxonomic scope" value="Bacteria"/>
</dbReference>
<dbReference type="InterPro" id="IPR029068">
    <property type="entry name" value="Glyas_Bleomycin-R_OHBP_Dase"/>
</dbReference>
<evidence type="ECO:0000256" key="1">
    <source>
        <dbReference type="SAM" id="MobiDB-lite"/>
    </source>
</evidence>
<dbReference type="AlphaFoldDB" id="A0A059FBW2"/>
<evidence type="ECO:0000259" key="2">
    <source>
        <dbReference type="PROSITE" id="PS51819"/>
    </source>
</evidence>
<evidence type="ECO:0000313" key="3">
    <source>
        <dbReference type="EMBL" id="KCZ88119.1"/>
    </source>
</evidence>
<proteinExistence type="predicted"/>
<dbReference type="PANTHER" id="PTHR21366:SF31">
    <property type="entry name" value="METALLOTHIOL TRANSFERASE FOSB"/>
    <property type="match status" value="1"/>
</dbReference>
<accession>A0A059FBW2</accession>
<dbReference type="RefSeq" id="WP_035582119.1">
    <property type="nucleotide sequence ID" value="NZ_ARYJ01000006.1"/>
</dbReference>
<sequence length="179" mass="20181">MGYHHLALAAKDMKATHDFYERIMGFELVKVEVAPIPGGGWGKHFFYRMDGDDKRFIAFWELHDTAGQEGYKYDLNEAAGLPPGTNHYSFTVDTVEELLAWKDRWNAAGLDVLEIDHNWCHSVYTRDPNGNMVEFCATTGSFTPADRERALAALDETEFKPSPPPAKMQPWPAAEKADA</sequence>
<keyword evidence="3" id="KW-0223">Dioxygenase</keyword>
<dbReference type="InterPro" id="IPR050383">
    <property type="entry name" value="GlyoxalaseI/FosfomycinResist"/>
</dbReference>
<feature type="domain" description="VOC" evidence="2">
    <location>
        <begin position="2"/>
        <end position="138"/>
    </location>
</feature>
<dbReference type="CDD" id="cd06587">
    <property type="entry name" value="VOC"/>
    <property type="match status" value="1"/>
</dbReference>
<protein>
    <submittedName>
        <fullName evidence="3">Glyoxalase/bleomycin resistance protein/dioxygenase</fullName>
    </submittedName>
</protein>
<evidence type="ECO:0000313" key="4">
    <source>
        <dbReference type="Proteomes" id="UP000024816"/>
    </source>
</evidence>
<dbReference type="GO" id="GO:0051213">
    <property type="term" value="F:dioxygenase activity"/>
    <property type="evidence" value="ECO:0007669"/>
    <property type="project" value="UniProtKB-KW"/>
</dbReference>
<keyword evidence="3" id="KW-0560">Oxidoreductase</keyword>
<dbReference type="STRING" id="1280952.HJA_11070"/>
<gene>
    <name evidence="3" type="ORF">HJA_11070</name>
</gene>
<reference evidence="3 4" key="1">
    <citation type="journal article" date="2014" name="Antonie Van Leeuwenhoek">
        <title>Hyphomonas beringensis sp. nov. and Hyphomonas chukchiensis sp. nov., isolated from surface seawater of the Bering Sea and Chukchi Sea.</title>
        <authorList>
            <person name="Li C."/>
            <person name="Lai Q."/>
            <person name="Li G."/>
            <person name="Dong C."/>
            <person name="Wang J."/>
            <person name="Liao Y."/>
            <person name="Shao Z."/>
        </authorList>
    </citation>
    <scope>NUCLEOTIDE SEQUENCE [LARGE SCALE GENOMIC DNA]</scope>
    <source>
        <strain evidence="3 4">VP2</strain>
    </source>
</reference>
<comment type="caution">
    <text evidence="3">The sequence shown here is derived from an EMBL/GenBank/DDBJ whole genome shotgun (WGS) entry which is preliminary data.</text>
</comment>
<dbReference type="Gene3D" id="3.10.180.10">
    <property type="entry name" value="2,3-Dihydroxybiphenyl 1,2-Dioxygenase, domain 1"/>
    <property type="match status" value="1"/>
</dbReference>
<organism evidence="3 4">
    <name type="scientific">Hyphomonas jannaschiana VP2</name>
    <dbReference type="NCBI Taxonomy" id="1280952"/>
    <lineage>
        <taxon>Bacteria</taxon>
        <taxon>Pseudomonadati</taxon>
        <taxon>Pseudomonadota</taxon>
        <taxon>Alphaproteobacteria</taxon>
        <taxon>Hyphomonadales</taxon>
        <taxon>Hyphomonadaceae</taxon>
        <taxon>Hyphomonas</taxon>
    </lineage>
</organism>
<dbReference type="OrthoDB" id="9812656at2"/>
<dbReference type="PROSITE" id="PS51819">
    <property type="entry name" value="VOC"/>
    <property type="match status" value="1"/>
</dbReference>
<keyword evidence="4" id="KW-1185">Reference proteome</keyword>
<dbReference type="PATRIC" id="fig|1280952.3.peg.2211"/>
<feature type="region of interest" description="Disordered" evidence="1">
    <location>
        <begin position="153"/>
        <end position="179"/>
    </location>
</feature>
<name>A0A059FBW2_9PROT</name>
<dbReference type="PANTHER" id="PTHR21366">
    <property type="entry name" value="GLYOXALASE FAMILY PROTEIN"/>
    <property type="match status" value="1"/>
</dbReference>
<dbReference type="Pfam" id="PF00903">
    <property type="entry name" value="Glyoxalase"/>
    <property type="match status" value="1"/>
</dbReference>